<evidence type="ECO:0000256" key="1">
    <source>
        <dbReference type="ARBA" id="ARBA00004175"/>
    </source>
</evidence>
<organism evidence="10 11">
    <name type="scientific">Galendromus occidentalis</name>
    <name type="common">western predatory mite</name>
    <dbReference type="NCBI Taxonomy" id="34638"/>
    <lineage>
        <taxon>Eukaryota</taxon>
        <taxon>Metazoa</taxon>
        <taxon>Ecdysozoa</taxon>
        <taxon>Arthropoda</taxon>
        <taxon>Chelicerata</taxon>
        <taxon>Arachnida</taxon>
        <taxon>Acari</taxon>
        <taxon>Parasitiformes</taxon>
        <taxon>Mesostigmata</taxon>
        <taxon>Gamasina</taxon>
        <taxon>Phytoseioidea</taxon>
        <taxon>Phytoseiidae</taxon>
        <taxon>Typhlodrominae</taxon>
        <taxon>Galendromus</taxon>
    </lineage>
</organism>
<dbReference type="GeneID" id="100903986"/>
<evidence type="ECO:0000256" key="2">
    <source>
        <dbReference type="ARBA" id="ARBA00022483"/>
    </source>
</evidence>
<dbReference type="InterPro" id="IPR002110">
    <property type="entry name" value="Ankyrin_rpt"/>
</dbReference>
<dbReference type="SMART" id="SM00969">
    <property type="entry name" value="SOCS_box"/>
    <property type="match status" value="1"/>
</dbReference>
<name>A0AAJ7SEW2_9ACAR</name>
<dbReference type="GO" id="GO:0035556">
    <property type="term" value="P:intracellular signal transduction"/>
    <property type="evidence" value="ECO:0007669"/>
    <property type="project" value="InterPro"/>
</dbReference>
<dbReference type="RefSeq" id="XP_028967325.1">
    <property type="nucleotide sequence ID" value="XM_029111492.1"/>
</dbReference>
<feature type="repeat" description="ANK" evidence="8">
    <location>
        <begin position="57"/>
        <end position="85"/>
    </location>
</feature>
<dbReference type="PANTHER" id="PTHR24134">
    <property type="entry name" value="ANKYRIN REPEAT-CONTAINING PROTEIN DDB_G0279043"/>
    <property type="match status" value="1"/>
</dbReference>
<gene>
    <name evidence="11" type="primary">LOC100903986</name>
</gene>
<keyword evidence="5" id="KW-0528">Neurotoxin</keyword>
<dbReference type="InterPro" id="IPR036036">
    <property type="entry name" value="SOCS_box-like_dom_sf"/>
</dbReference>
<comment type="subcellular location">
    <subcellularLocation>
        <location evidence="1">Target cell membrane</location>
    </subcellularLocation>
</comment>
<keyword evidence="3" id="KW-1052">Target cell membrane</keyword>
<accession>A0AAJ7SEW2</accession>
<evidence type="ECO:0000256" key="8">
    <source>
        <dbReference type="PROSITE-ProRule" id="PRU00023"/>
    </source>
</evidence>
<dbReference type="GO" id="GO:0044231">
    <property type="term" value="C:host cell presynaptic membrane"/>
    <property type="evidence" value="ECO:0007669"/>
    <property type="project" value="UniProtKB-KW"/>
</dbReference>
<dbReference type="Gene3D" id="1.25.40.20">
    <property type="entry name" value="Ankyrin repeat-containing domain"/>
    <property type="match status" value="2"/>
</dbReference>
<protein>
    <submittedName>
        <fullName evidence="11">Ankyrin repeat and SOCS box protein 8</fullName>
    </submittedName>
</protein>
<dbReference type="InterPro" id="IPR036770">
    <property type="entry name" value="Ankyrin_rpt-contain_sf"/>
</dbReference>
<evidence type="ECO:0000256" key="7">
    <source>
        <dbReference type="ARBA" id="ARBA00023298"/>
    </source>
</evidence>
<dbReference type="Gene3D" id="1.10.750.20">
    <property type="entry name" value="SOCS box"/>
    <property type="match status" value="1"/>
</dbReference>
<evidence type="ECO:0000256" key="4">
    <source>
        <dbReference type="ARBA" id="ARBA00022737"/>
    </source>
</evidence>
<sequence>MWYLMEGVQRSYTLSQRLMYAIGVVTPCATIDGEREDIEDLLRQGADVNRPYGTFLPIHCACMMAKADIVSTLLRWGADVNQLDGFHRAPLHHAVEKSAQCVKLLLLAGAKTEMQDLNENTPLHWAAFRNRAECCRLLLQCRANVNARDVNNDTPLNWAAMKGNFESVRVLLEYNALPDIISHARMLPITRLAILLAAGLYTPEDETCFDYVMRAMGHVEVRSTRRDKPGVMQLPNLLARDVKLSARLSDICSNARSLQNLSRFAIRKSLGSSHLPSAVERLILPRTLKDFVLLKY</sequence>
<dbReference type="SMART" id="SM00248">
    <property type="entry name" value="ANK"/>
    <property type="match status" value="4"/>
</dbReference>
<reference evidence="11" key="1">
    <citation type="submission" date="2025-08" db="UniProtKB">
        <authorList>
            <consortium name="RefSeq"/>
        </authorList>
    </citation>
    <scope>IDENTIFICATION</scope>
</reference>
<evidence type="ECO:0000313" key="10">
    <source>
        <dbReference type="Proteomes" id="UP000694867"/>
    </source>
</evidence>
<dbReference type="Proteomes" id="UP000694867">
    <property type="component" value="Unplaced"/>
</dbReference>
<dbReference type="KEGG" id="goe:100903986"/>
<feature type="repeat" description="ANK" evidence="8">
    <location>
        <begin position="151"/>
        <end position="183"/>
    </location>
</feature>
<evidence type="ECO:0000256" key="3">
    <source>
        <dbReference type="ARBA" id="ARBA00022537"/>
    </source>
</evidence>
<dbReference type="PROSITE" id="PS50225">
    <property type="entry name" value="SOCS"/>
    <property type="match status" value="1"/>
</dbReference>
<feature type="domain" description="SOCS box" evidence="9">
    <location>
        <begin position="243"/>
        <end position="292"/>
    </location>
</feature>
<dbReference type="Pfam" id="PF07525">
    <property type="entry name" value="SOCS_box"/>
    <property type="match status" value="1"/>
</dbReference>
<dbReference type="Pfam" id="PF00023">
    <property type="entry name" value="Ank"/>
    <property type="match status" value="1"/>
</dbReference>
<dbReference type="Pfam" id="PF12796">
    <property type="entry name" value="Ank_2"/>
    <property type="match status" value="1"/>
</dbReference>
<evidence type="ECO:0000256" key="5">
    <source>
        <dbReference type="ARBA" id="ARBA00023028"/>
    </source>
</evidence>
<feature type="repeat" description="ANK" evidence="8">
    <location>
        <begin position="118"/>
        <end position="150"/>
    </location>
</feature>
<proteinExistence type="predicted"/>
<dbReference type="GO" id="GO:0006887">
    <property type="term" value="P:exocytosis"/>
    <property type="evidence" value="ECO:0007669"/>
    <property type="project" value="UniProtKB-KW"/>
</dbReference>
<dbReference type="SUPFAM" id="SSF158235">
    <property type="entry name" value="SOCS box-like"/>
    <property type="match status" value="1"/>
</dbReference>
<evidence type="ECO:0000259" key="9">
    <source>
        <dbReference type="PROSITE" id="PS50225"/>
    </source>
</evidence>
<dbReference type="AlphaFoldDB" id="A0AAJ7SEW2"/>
<dbReference type="PROSITE" id="PS50088">
    <property type="entry name" value="ANK_REPEAT"/>
    <property type="match status" value="3"/>
</dbReference>
<keyword evidence="10" id="KW-1185">Reference proteome</keyword>
<keyword evidence="7" id="KW-0472">Membrane</keyword>
<keyword evidence="5" id="KW-0800">Toxin</keyword>
<evidence type="ECO:0000313" key="11">
    <source>
        <dbReference type="RefSeq" id="XP_028967325.1"/>
    </source>
</evidence>
<dbReference type="SUPFAM" id="SSF48403">
    <property type="entry name" value="Ankyrin repeat"/>
    <property type="match status" value="1"/>
</dbReference>
<dbReference type="PROSITE" id="PS50297">
    <property type="entry name" value="ANK_REP_REGION"/>
    <property type="match status" value="2"/>
</dbReference>
<keyword evidence="4" id="KW-0677">Repeat</keyword>
<dbReference type="InterPro" id="IPR001496">
    <property type="entry name" value="SOCS_box"/>
</dbReference>
<dbReference type="PANTHER" id="PTHR24134:SF9">
    <property type="entry name" value="ANKYRIN REPEAT AND SOCS BOX PROTEIN 8"/>
    <property type="match status" value="1"/>
</dbReference>
<keyword evidence="5" id="KW-0638">Presynaptic neurotoxin</keyword>
<keyword evidence="2" id="KW-0268">Exocytosis</keyword>
<keyword evidence="7" id="KW-1053">Target membrane</keyword>
<dbReference type="GO" id="GO:0044218">
    <property type="term" value="C:other organism cell membrane"/>
    <property type="evidence" value="ECO:0007669"/>
    <property type="project" value="UniProtKB-KW"/>
</dbReference>
<evidence type="ECO:0000256" key="6">
    <source>
        <dbReference type="ARBA" id="ARBA00023043"/>
    </source>
</evidence>
<keyword evidence="6 8" id="KW-0040">ANK repeat</keyword>